<name>D6CZW4_9BACE</name>
<reference evidence="7 8" key="1">
    <citation type="submission" date="2010-03" db="EMBL/GenBank/DDBJ databases">
        <title>The genome sequence of Bacteriodes xylanisolvens XB1A.</title>
        <authorList>
            <consortium name="metaHIT consortium -- http://www.metahit.eu/"/>
            <person name="Pajon A."/>
            <person name="Turner K."/>
            <person name="Parkhill J."/>
            <person name="Bernalier A."/>
        </authorList>
    </citation>
    <scope>NUCLEOTIDE SEQUENCE [LARGE SCALE GENOMIC DNA]</scope>
    <source>
        <strain evidence="7 8">XB1A</strain>
    </source>
</reference>
<evidence type="ECO:0000313" key="7">
    <source>
        <dbReference type="EMBL" id="CBK67716.1"/>
    </source>
</evidence>
<evidence type="ECO:0000259" key="4">
    <source>
        <dbReference type="Pfam" id="PF00534"/>
    </source>
</evidence>
<feature type="domain" description="Glycosyltransferase 2-like" evidence="5">
    <location>
        <begin position="18"/>
        <end position="194"/>
    </location>
</feature>
<reference evidence="7 8" key="2">
    <citation type="submission" date="2010-03" db="EMBL/GenBank/DDBJ databases">
        <authorList>
            <person name="Pajon A."/>
        </authorList>
    </citation>
    <scope>NUCLEOTIDE SEQUENCE [LARGE SCALE GENOMIC DNA]</scope>
    <source>
        <strain evidence="7 8">XB1A</strain>
    </source>
</reference>
<dbReference type="Pfam" id="PF00535">
    <property type="entry name" value="Glycos_transf_2"/>
    <property type="match status" value="1"/>
</dbReference>
<dbReference type="EMBL" id="FP929033">
    <property type="protein sequence ID" value="CBK67716.1"/>
    <property type="molecule type" value="Genomic_DNA"/>
</dbReference>
<dbReference type="InterPro" id="IPR028098">
    <property type="entry name" value="Glyco_trans_4-like_N"/>
</dbReference>
<evidence type="ECO:0000259" key="6">
    <source>
        <dbReference type="Pfam" id="PF13439"/>
    </source>
</evidence>
<dbReference type="SUPFAM" id="SSF53756">
    <property type="entry name" value="UDP-Glycosyltransferase/glycogen phosphorylase"/>
    <property type="match status" value="1"/>
</dbReference>
<evidence type="ECO:0000256" key="1">
    <source>
        <dbReference type="ARBA" id="ARBA00006739"/>
    </source>
</evidence>
<dbReference type="InterPro" id="IPR029044">
    <property type="entry name" value="Nucleotide-diphossugar_trans"/>
</dbReference>
<dbReference type="InterPro" id="IPR001173">
    <property type="entry name" value="Glyco_trans_2-like"/>
</dbReference>
<gene>
    <name evidence="7" type="ORF">BXY_26760</name>
</gene>
<dbReference type="RefSeq" id="WP_015532117.1">
    <property type="nucleotide sequence ID" value="NC_021017.1"/>
</dbReference>
<keyword evidence="3 7" id="KW-0808">Transferase</keyword>
<accession>D6CZW4</accession>
<dbReference type="PANTHER" id="PTHR43179">
    <property type="entry name" value="RHAMNOSYLTRANSFERASE WBBL"/>
    <property type="match status" value="1"/>
</dbReference>
<proteinExistence type="inferred from homology"/>
<evidence type="ECO:0000256" key="3">
    <source>
        <dbReference type="ARBA" id="ARBA00022679"/>
    </source>
</evidence>
<dbReference type="InterPro" id="IPR001296">
    <property type="entry name" value="Glyco_trans_1"/>
</dbReference>
<sequence length="793" mass="92720">MKERKLMNPQSTMTNIDIIIPIYNAFDFVKKCIETVIEHTDLTQHTLLLVNDKSTDERILPLLNSFIKENQSLNIILIDNKDNQGFVRTVNIGMQYSHHDVVLLNSDTEVTRNWLSKIQNCAYSKPAVATVTPLSNNATLASVPVFLAENTIPPGLSVEEYADIVEKCSMNLFPDIPTAHGFCMYIKREAIDDLGLFDEETFGKGYGEENDFSYRCLQAGYRHLLCDNTYIYHKGTQSFTQEKTNLINSHLQILKERYPVCFANTEAFVQQNPISEIQLNVRYNTDMYSKKNVLIVIHEFKAINERNIGGTTLHVHDLIRNMRKEFNFHVIYYSVDDFRYYLTSYFSSDEITVSLGMYSQYTALNLYNDVFKKDIERLITALRIDLIHIHHLRNMYLDIFKVAQEKNVPFIYTMHDFYSICPSVKLFDEETFLCNYNNQNGCSSCISKKFKLNINFIPLWRKEFYSNLKLAKKIIVPSSNTKNIVLDIYKDLTIDVIEHGYNQANKESNYSNIKKNKKEKFNIAFIGGISEEKGLRYLKGLIAEARKSEITIHLFGMAENKKYNTNKQNYIYHGEYLQKDLPNLLLENDIKLVCLMSMWPETYSYTLSESLIAEIPVITFDLGAIAERVKAIDAGWIFPIHSTAKDIFKFILTVKSNIAGEYQKKKENIRHYLKEMKSVKEMANEYARIYNKTINTFPVLAYDTNDTQSKIEFYKKSRELNPSSIKSIQEKKEYKRIKNIIKGSAPFKRAFREMKLYRETYKNSKWRNKILFKFIWYRIICLNTCSTFTKKYY</sequence>
<dbReference type="Gene3D" id="3.90.550.10">
    <property type="entry name" value="Spore Coat Polysaccharide Biosynthesis Protein SpsA, Chain A"/>
    <property type="match status" value="1"/>
</dbReference>
<dbReference type="SUPFAM" id="SSF53448">
    <property type="entry name" value="Nucleotide-diphospho-sugar transferases"/>
    <property type="match status" value="1"/>
</dbReference>
<protein>
    <submittedName>
        <fullName evidence="7">Predicted glycosyltransferases</fullName>
    </submittedName>
</protein>
<evidence type="ECO:0000259" key="5">
    <source>
        <dbReference type="Pfam" id="PF00535"/>
    </source>
</evidence>
<dbReference type="PATRIC" id="fig|657309.4.peg.1476"/>
<dbReference type="Gene3D" id="3.40.50.2000">
    <property type="entry name" value="Glycogen Phosphorylase B"/>
    <property type="match status" value="2"/>
</dbReference>
<dbReference type="Proteomes" id="UP000008795">
    <property type="component" value="Chromosome"/>
</dbReference>
<dbReference type="PANTHER" id="PTHR43179:SF12">
    <property type="entry name" value="GALACTOFURANOSYLTRANSFERASE GLFT2"/>
    <property type="match status" value="1"/>
</dbReference>
<keyword evidence="2" id="KW-0328">Glycosyltransferase</keyword>
<dbReference type="KEGG" id="bxy:BXY_26760"/>
<organism evidence="7 8">
    <name type="scientific">Bacteroides xylanisolvens XB1A</name>
    <dbReference type="NCBI Taxonomy" id="657309"/>
    <lineage>
        <taxon>Bacteria</taxon>
        <taxon>Pseudomonadati</taxon>
        <taxon>Bacteroidota</taxon>
        <taxon>Bacteroidia</taxon>
        <taxon>Bacteroidales</taxon>
        <taxon>Bacteroidaceae</taxon>
        <taxon>Bacteroides</taxon>
    </lineage>
</organism>
<dbReference type="AlphaFoldDB" id="D6CZW4"/>
<dbReference type="HOGENOM" id="CLU_023390_0_0_10"/>
<evidence type="ECO:0000313" key="8">
    <source>
        <dbReference type="Proteomes" id="UP000008795"/>
    </source>
</evidence>
<feature type="domain" description="Glycosyl transferase family 1" evidence="4">
    <location>
        <begin position="512"/>
        <end position="657"/>
    </location>
</feature>
<dbReference type="CAZy" id="GT4">
    <property type="family name" value="Glycosyltransferase Family 4"/>
</dbReference>
<dbReference type="eggNOG" id="COG1216">
    <property type="taxonomic scope" value="Bacteria"/>
</dbReference>
<dbReference type="GO" id="GO:0016757">
    <property type="term" value="F:glycosyltransferase activity"/>
    <property type="evidence" value="ECO:0007669"/>
    <property type="project" value="UniProtKB-KW"/>
</dbReference>
<dbReference type="CAZy" id="GT2">
    <property type="family name" value="Glycosyltransferase Family 2"/>
</dbReference>
<evidence type="ECO:0000256" key="2">
    <source>
        <dbReference type="ARBA" id="ARBA00022676"/>
    </source>
</evidence>
<feature type="domain" description="Glycosyltransferase subfamily 4-like N-terminal" evidence="6">
    <location>
        <begin position="308"/>
        <end position="501"/>
    </location>
</feature>
<dbReference type="Pfam" id="PF13439">
    <property type="entry name" value="Glyco_transf_4"/>
    <property type="match status" value="1"/>
</dbReference>
<comment type="similarity">
    <text evidence="1">Belongs to the glycosyltransferase 2 family.</text>
</comment>
<dbReference type="eggNOG" id="COG0438">
    <property type="taxonomic scope" value="Bacteria"/>
</dbReference>
<dbReference type="Pfam" id="PF00534">
    <property type="entry name" value="Glycos_transf_1"/>
    <property type="match status" value="1"/>
</dbReference>